<organism evidence="1 2">
    <name type="scientific">Bradymonas sediminis</name>
    <dbReference type="NCBI Taxonomy" id="1548548"/>
    <lineage>
        <taxon>Bacteria</taxon>
        <taxon>Deltaproteobacteria</taxon>
        <taxon>Bradymonadales</taxon>
        <taxon>Bradymonadaceae</taxon>
        <taxon>Bradymonas</taxon>
    </lineage>
</organism>
<dbReference type="Proteomes" id="UP000249799">
    <property type="component" value="Chromosome"/>
</dbReference>
<dbReference type="EMBL" id="CP030032">
    <property type="protein sequence ID" value="AWV91006.1"/>
    <property type="molecule type" value="Genomic_DNA"/>
</dbReference>
<sequence>MCGRVIYEARATGWQPRQIDEGSGVADACLKVPINPRRDDLVCSSSYMGHGDYFFSINYYSFAGHKPRRHRLIETLYSIGEEEEEGDRFYGWRLQSERAGEARLYVGVEEVGEKGASRVESFELPVR</sequence>
<name>A0A2Z4FQW3_9DELT</name>
<accession>A0A2Z4FQW3</accession>
<keyword evidence="2" id="KW-1185">Reference proteome</keyword>
<protein>
    <submittedName>
        <fullName evidence="1">Uncharacterized protein</fullName>
    </submittedName>
</protein>
<evidence type="ECO:0000313" key="2">
    <source>
        <dbReference type="Proteomes" id="UP000249799"/>
    </source>
</evidence>
<dbReference type="RefSeq" id="WP_111336867.1">
    <property type="nucleotide sequence ID" value="NZ_CP030032.1"/>
</dbReference>
<proteinExistence type="predicted"/>
<evidence type="ECO:0000313" key="1">
    <source>
        <dbReference type="EMBL" id="AWV91006.1"/>
    </source>
</evidence>
<dbReference type="KEGG" id="bsed:DN745_17400"/>
<dbReference type="AlphaFoldDB" id="A0A2Z4FQW3"/>
<reference evidence="1 2" key="1">
    <citation type="submission" date="2018-06" db="EMBL/GenBank/DDBJ databases">
        <title>Lujinxingia sediminis gen. nov. sp. nov., a new facultative anaerobic member of the class Deltaproteobacteria, and proposal of Lujinxingaceae fam. nov.</title>
        <authorList>
            <person name="Guo L.-Y."/>
            <person name="Li C.-M."/>
            <person name="Wang S."/>
            <person name="Du Z.-J."/>
        </authorList>
    </citation>
    <scope>NUCLEOTIDE SEQUENCE [LARGE SCALE GENOMIC DNA]</scope>
    <source>
        <strain evidence="1 2">FA350</strain>
    </source>
</reference>
<gene>
    <name evidence="1" type="ORF">DN745_17400</name>
</gene>